<dbReference type="AlphaFoldDB" id="A0A4Z1JZ72"/>
<proteinExistence type="predicted"/>
<dbReference type="Proteomes" id="UP000297229">
    <property type="component" value="Unassembled WGS sequence"/>
</dbReference>
<feature type="region of interest" description="Disordered" evidence="1">
    <location>
        <begin position="408"/>
        <end position="432"/>
    </location>
</feature>
<name>A0A4Z1JZ72_9HELO</name>
<reference evidence="2 3" key="1">
    <citation type="submission" date="2017-12" db="EMBL/GenBank/DDBJ databases">
        <title>Comparative genomics of Botrytis spp.</title>
        <authorList>
            <person name="Valero-Jimenez C.A."/>
            <person name="Tapia P."/>
            <person name="Veloso J."/>
            <person name="Silva-Moreno E."/>
            <person name="Staats M."/>
            <person name="Valdes J.H."/>
            <person name="Van Kan J.A.L."/>
        </authorList>
    </citation>
    <scope>NUCLEOTIDE SEQUENCE [LARGE SCALE GENOMIC DNA]</scope>
    <source>
        <strain evidence="2 3">Be9601</strain>
    </source>
</reference>
<protein>
    <submittedName>
        <fullName evidence="2">Uncharacterized protein</fullName>
    </submittedName>
</protein>
<evidence type="ECO:0000256" key="1">
    <source>
        <dbReference type="SAM" id="MobiDB-lite"/>
    </source>
</evidence>
<keyword evidence="3" id="KW-1185">Reference proteome</keyword>
<evidence type="ECO:0000313" key="3">
    <source>
        <dbReference type="Proteomes" id="UP000297229"/>
    </source>
</evidence>
<sequence length="432" mass="50040">MDTEITKKQESAVAKMPAEGEEETLIPVVSHGPRPLQYKSKVPYDFNYYGDFYFASRNHRRERIKELRSAKLGTAYDKSDEMGDRIVAYQRLAPFRFMDLPAEVRKIIFQLIASTFLDFDPKLKAHVNHIALGRYDPWIVHYRSCYSTGFEEFLKEEYPSKHFSPEEKAKLYTEFVKDANDLVWTFKDHPNRNENYLQVVDVGESLNDNEHKSQEMLDWKYLDWFRKLANVSRQFRLELGSTIWERSKIYCRGDKKVLVLGQFLEASPGITKGIRELVVSVSQLVEHWDDTCVENEWDYIMNKGLHGTQATFFQNFMEVVSQNLNLDFFTLSIGGPKSCIVDLAAGEGVMKVLTETRALKVTKGFRAEISSIHPENNDGKENARKLAEFRIEWEPKITAALLPDVLRPQTPKTDRNHYLASRAKEQEIGAID</sequence>
<dbReference type="EMBL" id="PQXM01000039">
    <property type="protein sequence ID" value="TGO79251.1"/>
    <property type="molecule type" value="Genomic_DNA"/>
</dbReference>
<gene>
    <name evidence="2" type="ORF">BELL_0039g00270</name>
</gene>
<evidence type="ECO:0000313" key="2">
    <source>
        <dbReference type="EMBL" id="TGO79251.1"/>
    </source>
</evidence>
<organism evidence="2 3">
    <name type="scientific">Botrytis elliptica</name>
    <dbReference type="NCBI Taxonomy" id="278938"/>
    <lineage>
        <taxon>Eukaryota</taxon>
        <taxon>Fungi</taxon>
        <taxon>Dikarya</taxon>
        <taxon>Ascomycota</taxon>
        <taxon>Pezizomycotina</taxon>
        <taxon>Leotiomycetes</taxon>
        <taxon>Helotiales</taxon>
        <taxon>Sclerotiniaceae</taxon>
        <taxon>Botrytis</taxon>
    </lineage>
</organism>
<feature type="compositionally biased region" description="Basic and acidic residues" evidence="1">
    <location>
        <begin position="412"/>
        <end position="432"/>
    </location>
</feature>
<accession>A0A4Z1JZ72</accession>
<comment type="caution">
    <text evidence="2">The sequence shown here is derived from an EMBL/GenBank/DDBJ whole genome shotgun (WGS) entry which is preliminary data.</text>
</comment>